<gene>
    <name evidence="1" type="ORF">DZF91_17205</name>
</gene>
<name>A0A372JK77_9ACTN</name>
<reference evidence="1 2" key="1">
    <citation type="submission" date="2018-08" db="EMBL/GenBank/DDBJ databases">
        <title>Actinomadura jelena sp. nov., a novel Actinomycete isolated from soil in Chad.</title>
        <authorList>
            <person name="Shi L."/>
        </authorList>
    </citation>
    <scope>NUCLEOTIDE SEQUENCE [LARGE SCALE GENOMIC DNA]</scope>
    <source>
        <strain evidence="1 2">NEAU-G17</strain>
    </source>
</reference>
<organism evidence="1 2">
    <name type="scientific">Actinomadura logoneensis</name>
    <dbReference type="NCBI Taxonomy" id="2293572"/>
    <lineage>
        <taxon>Bacteria</taxon>
        <taxon>Bacillati</taxon>
        <taxon>Actinomycetota</taxon>
        <taxon>Actinomycetes</taxon>
        <taxon>Streptosporangiales</taxon>
        <taxon>Thermomonosporaceae</taxon>
        <taxon>Actinomadura</taxon>
    </lineage>
</organism>
<evidence type="ECO:0000313" key="2">
    <source>
        <dbReference type="Proteomes" id="UP000261811"/>
    </source>
</evidence>
<protein>
    <submittedName>
        <fullName evidence="1">CoA transferase subunit A</fullName>
    </submittedName>
</protein>
<dbReference type="RefSeq" id="WP_117358489.1">
    <property type="nucleotide sequence ID" value="NZ_QURH01000287.1"/>
</dbReference>
<sequence>MSIDEVVGSLADGMTVGIGGWGSRRKPMALVRAICRSPLRDLTVVSYGGPDVGLLCAAGKVRRLVTAFATLDSIPLEPHFRAARQDGAIELTEYDEGMFMFGLYAAAHGLPFLPTPAGLGSDVLRVNPSLRTVRSPYGDEELVAVPALRLDVALVHMNRADARGNAQYLGPDPYMDDLFVKAAGASYVSCERLVDTSDLLKEGPLQSLLISRAHVAGVVETPNGAHFTDCEPDHRRDEAFQRLYAKAAADPGAWAAFAERFLSGDETAYQDAVRAFREESPR</sequence>
<dbReference type="OrthoDB" id="3742129at2"/>
<dbReference type="GO" id="GO:0008410">
    <property type="term" value="F:CoA-transferase activity"/>
    <property type="evidence" value="ECO:0007669"/>
    <property type="project" value="InterPro"/>
</dbReference>
<dbReference type="Proteomes" id="UP000261811">
    <property type="component" value="Unassembled WGS sequence"/>
</dbReference>
<dbReference type="Pfam" id="PF01144">
    <property type="entry name" value="CoA_trans"/>
    <property type="match status" value="1"/>
</dbReference>
<proteinExistence type="predicted"/>
<accession>A0A372JK77</accession>
<dbReference type="SMART" id="SM00882">
    <property type="entry name" value="CoA_trans"/>
    <property type="match status" value="1"/>
</dbReference>
<dbReference type="Gene3D" id="3.30.30.40">
    <property type="match status" value="1"/>
</dbReference>
<dbReference type="InterPro" id="IPR037171">
    <property type="entry name" value="NagB/RpiA_transferase-like"/>
</dbReference>
<dbReference type="PANTHER" id="PTHR13707">
    <property type="entry name" value="KETOACID-COENZYME A TRANSFERASE"/>
    <property type="match status" value="1"/>
</dbReference>
<dbReference type="PANTHER" id="PTHR13707:SF57">
    <property type="entry name" value="SUCCINYL-COA:3-KETOACID COENZYME A TRANSFERASE SUBUNIT B-RELATED"/>
    <property type="match status" value="1"/>
</dbReference>
<keyword evidence="1" id="KW-0808">Transferase</keyword>
<evidence type="ECO:0000313" key="1">
    <source>
        <dbReference type="EMBL" id="RFU40432.1"/>
    </source>
</evidence>
<dbReference type="Gene3D" id="3.40.1080.10">
    <property type="entry name" value="Glutaconate Coenzyme A-transferase"/>
    <property type="match status" value="1"/>
</dbReference>
<dbReference type="AlphaFoldDB" id="A0A372JK77"/>
<dbReference type="InterPro" id="IPR004165">
    <property type="entry name" value="CoA_trans_fam_I"/>
</dbReference>
<dbReference type="SUPFAM" id="SSF100950">
    <property type="entry name" value="NagB/RpiA/CoA transferase-like"/>
    <property type="match status" value="1"/>
</dbReference>
<dbReference type="EMBL" id="QURH01000287">
    <property type="protein sequence ID" value="RFU40432.1"/>
    <property type="molecule type" value="Genomic_DNA"/>
</dbReference>
<comment type="caution">
    <text evidence="1">The sequence shown here is derived from an EMBL/GenBank/DDBJ whole genome shotgun (WGS) entry which is preliminary data.</text>
</comment>
<keyword evidence="2" id="KW-1185">Reference proteome</keyword>